<dbReference type="RefSeq" id="WP_173959623.1">
    <property type="nucleotide sequence ID" value="NZ_CBCSCC010000006.1"/>
</dbReference>
<gene>
    <name evidence="2" type="ORF">DN92_01670</name>
</gene>
<dbReference type="AlphaFoldDB" id="A0A6M9PV40"/>
<dbReference type="CDD" id="cd00761">
    <property type="entry name" value="Glyco_tranf_GTA_type"/>
    <property type="match status" value="1"/>
</dbReference>
<reference evidence="2 3" key="1">
    <citation type="submission" date="2018-04" db="EMBL/GenBank/DDBJ databases">
        <title>Polynucleobacter sp. UK-Long2-W17 genome.</title>
        <authorList>
            <person name="Hahn M.W."/>
        </authorList>
    </citation>
    <scope>NUCLEOTIDE SEQUENCE [LARGE SCALE GENOMIC DNA]</scope>
    <source>
        <strain evidence="2 3">UK-Long2-W17</strain>
    </source>
</reference>
<evidence type="ECO:0000259" key="1">
    <source>
        <dbReference type="Pfam" id="PF00535"/>
    </source>
</evidence>
<dbReference type="InterPro" id="IPR050834">
    <property type="entry name" value="Glycosyltransf_2"/>
</dbReference>
<proteinExistence type="predicted"/>
<dbReference type="Gene3D" id="3.90.550.10">
    <property type="entry name" value="Spore Coat Polysaccharide Biosynthesis Protein SpsA, Chain A"/>
    <property type="match status" value="1"/>
</dbReference>
<evidence type="ECO:0000313" key="2">
    <source>
        <dbReference type="EMBL" id="QKM59853.1"/>
    </source>
</evidence>
<accession>A0A6M9PV40</accession>
<dbReference type="InterPro" id="IPR029044">
    <property type="entry name" value="Nucleotide-diphossugar_trans"/>
</dbReference>
<dbReference type="PANTHER" id="PTHR43685:SF2">
    <property type="entry name" value="GLYCOSYLTRANSFERASE 2-LIKE DOMAIN-CONTAINING PROTEIN"/>
    <property type="match status" value="1"/>
</dbReference>
<sequence>MSEKNRNEVSELPNPLISIVIPTRDREDTLFYTLTTALAQKSNNYEVVVSDNNSDIKTKNVVDLFPDNRIQYFNTGKRLSMCDNYEFALSKCRGEYVIIIGDDDAVIPGRLDDLINVLEKLDQPMIHMWPLHIYDWPVNNALARVAYLAPIVKSTKLNLKEKAQFVISAGGWKYYELPSPYHSAIPVTILD</sequence>
<evidence type="ECO:0000313" key="3">
    <source>
        <dbReference type="Proteomes" id="UP000501090"/>
    </source>
</evidence>
<dbReference type="InterPro" id="IPR001173">
    <property type="entry name" value="Glyco_trans_2-like"/>
</dbReference>
<dbReference type="Proteomes" id="UP000501090">
    <property type="component" value="Chromosome"/>
</dbReference>
<name>A0A6M9PV40_9BURK</name>
<dbReference type="SUPFAM" id="SSF53448">
    <property type="entry name" value="Nucleotide-diphospho-sugar transferases"/>
    <property type="match status" value="1"/>
</dbReference>
<dbReference type="EMBL" id="CP028940">
    <property type="protein sequence ID" value="QKM59853.1"/>
    <property type="molecule type" value="Genomic_DNA"/>
</dbReference>
<protein>
    <recommendedName>
        <fullName evidence="1">Glycosyltransferase 2-like domain-containing protein</fullName>
    </recommendedName>
</protein>
<organism evidence="2 3">
    <name type="scientific">Polynucleobacter arcticus</name>
    <dbReference type="NCBI Taxonomy" id="1743165"/>
    <lineage>
        <taxon>Bacteria</taxon>
        <taxon>Pseudomonadati</taxon>
        <taxon>Pseudomonadota</taxon>
        <taxon>Betaproteobacteria</taxon>
        <taxon>Burkholderiales</taxon>
        <taxon>Burkholderiaceae</taxon>
        <taxon>Polynucleobacter</taxon>
    </lineage>
</organism>
<feature type="domain" description="Glycosyltransferase 2-like" evidence="1">
    <location>
        <begin position="18"/>
        <end position="144"/>
    </location>
</feature>
<keyword evidence="3" id="KW-1185">Reference proteome</keyword>
<dbReference type="KEGG" id="pard:DN92_01670"/>
<dbReference type="Pfam" id="PF00535">
    <property type="entry name" value="Glycos_transf_2"/>
    <property type="match status" value="1"/>
</dbReference>
<dbReference type="PANTHER" id="PTHR43685">
    <property type="entry name" value="GLYCOSYLTRANSFERASE"/>
    <property type="match status" value="1"/>
</dbReference>